<keyword evidence="1" id="KW-0812">Transmembrane</keyword>
<dbReference type="AlphaFoldDB" id="A0A290Z7U1"/>
<evidence type="ECO:0000256" key="1">
    <source>
        <dbReference type="SAM" id="Phobius"/>
    </source>
</evidence>
<evidence type="ECO:0008006" key="4">
    <source>
        <dbReference type="Google" id="ProtNLM"/>
    </source>
</evidence>
<name>A0A290Z7U1_9PSEU</name>
<proteinExistence type="predicted"/>
<reference evidence="2" key="1">
    <citation type="submission" date="2017-09" db="EMBL/GenBank/DDBJ databases">
        <title>Complete Genome Sequence of ansamitocin-producing Bacterium Actinosynnema pretiosum X47.</title>
        <authorList>
            <person name="Cao G."/>
            <person name="Zong G."/>
            <person name="Zhong C."/>
            <person name="Fu J."/>
        </authorList>
    </citation>
    <scope>NUCLEOTIDE SEQUENCE [LARGE SCALE GENOMIC DNA]</scope>
    <source>
        <strain evidence="2">X47</strain>
    </source>
</reference>
<feature type="transmembrane region" description="Helical" evidence="1">
    <location>
        <begin position="57"/>
        <end position="75"/>
    </location>
</feature>
<dbReference type="EMBL" id="CP023445">
    <property type="protein sequence ID" value="ATE55052.1"/>
    <property type="molecule type" value="Genomic_DNA"/>
</dbReference>
<feature type="transmembrane region" description="Helical" evidence="1">
    <location>
        <begin position="87"/>
        <end position="106"/>
    </location>
</feature>
<dbReference type="Proteomes" id="UP000218505">
    <property type="component" value="Chromosome"/>
</dbReference>
<protein>
    <recommendedName>
        <fullName evidence="4">Integral membrane protein</fullName>
    </recommendedName>
</protein>
<sequence length="107" mass="10421">MPSKSSGARVLAIIGTVLLGLLAPLAFLYSVMAFTPTGSCTGSSGGGACAHGGAPMVIGMVGVAVFALVGFVGTWAGRGAPRAGMPYAGIAGVVVSVYLASSIMAMR</sequence>
<keyword evidence="1" id="KW-0472">Membrane</keyword>
<keyword evidence="1" id="KW-1133">Transmembrane helix</keyword>
<evidence type="ECO:0000313" key="2">
    <source>
        <dbReference type="EMBL" id="ATE55052.1"/>
    </source>
</evidence>
<dbReference type="KEGG" id="apre:CNX65_18645"/>
<keyword evidence="3" id="KW-1185">Reference proteome</keyword>
<evidence type="ECO:0000313" key="3">
    <source>
        <dbReference type="Proteomes" id="UP000218505"/>
    </source>
</evidence>
<gene>
    <name evidence="2" type="ORF">CNX65_18645</name>
</gene>
<organism evidence="2 3">
    <name type="scientific">Actinosynnema pretiosum</name>
    <dbReference type="NCBI Taxonomy" id="42197"/>
    <lineage>
        <taxon>Bacteria</taxon>
        <taxon>Bacillati</taxon>
        <taxon>Actinomycetota</taxon>
        <taxon>Actinomycetes</taxon>
        <taxon>Pseudonocardiales</taxon>
        <taxon>Pseudonocardiaceae</taxon>
        <taxon>Actinosynnema</taxon>
    </lineage>
</organism>
<accession>A0A290Z7U1</accession>
<dbReference type="RefSeq" id="WP_096494786.1">
    <property type="nucleotide sequence ID" value="NZ_CP023445.1"/>
</dbReference>